<evidence type="ECO:0000256" key="1">
    <source>
        <dbReference type="ARBA" id="ARBA00004651"/>
    </source>
</evidence>
<feature type="transmembrane region" description="Helical" evidence="5">
    <location>
        <begin position="243"/>
        <end position="264"/>
    </location>
</feature>
<sequence length="435" mass="42860">MTAPSEAAPTGGPTEREIAQRAVLRTLIIAQVLSGAGLAAGVTVGALLAAEMLESTSAAGVPALLFALGAGGSAVAIGAMSQRRGRRVGLAWGYAAGALGAVGVVMAAAIDSVPVLFASLLVYGAGSAANLQARYAGADLAPPSRRARASAVVLVATTVGAVLGPQLAEASGSLVEPWGLSALTGPFAVAALAYGVGAAVLALWLRPDPLLLALRLGARPADAPPVDADEDGDLGEPRWRPRVVGAIAAMVGTQAVMVGVMTMTPVHMTAHGHTLSAAATVISLHVAAMYLPAPLSGFVVDRWGVVPTVVAASVTLAAAAATLALAPGESLVPIAIGLTLLGLGWSLGIVAGTQVLSTAPPLANRARLQGRADFFIAASSAAGGGASGVIVAGSSFAALAWGGVAVAVAVALVAPSLRANVTNRQNVLPLDRFEG</sequence>
<dbReference type="PANTHER" id="PTHR23534">
    <property type="entry name" value="MFS PERMEASE"/>
    <property type="match status" value="1"/>
</dbReference>
<feature type="transmembrane region" description="Helical" evidence="5">
    <location>
        <begin position="303"/>
        <end position="325"/>
    </location>
</feature>
<feature type="transmembrane region" description="Helical" evidence="5">
    <location>
        <begin position="61"/>
        <end position="79"/>
    </location>
</feature>
<dbReference type="Pfam" id="PF07690">
    <property type="entry name" value="MFS_1"/>
    <property type="match status" value="1"/>
</dbReference>
<evidence type="ECO:0000259" key="6">
    <source>
        <dbReference type="PROSITE" id="PS50850"/>
    </source>
</evidence>
<dbReference type="EMBL" id="JAUHQA010000001">
    <property type="protein sequence ID" value="MDN4479422.1"/>
    <property type="molecule type" value="Genomic_DNA"/>
</dbReference>
<feature type="transmembrane region" description="Helical" evidence="5">
    <location>
        <begin position="398"/>
        <end position="417"/>
    </location>
</feature>
<feature type="transmembrane region" description="Helical" evidence="5">
    <location>
        <begin position="374"/>
        <end position="392"/>
    </location>
</feature>
<dbReference type="RefSeq" id="WP_301140559.1">
    <property type="nucleotide sequence ID" value="NZ_JAUHQA010000001.1"/>
</dbReference>
<dbReference type="InterPro" id="IPR011701">
    <property type="entry name" value="MFS"/>
</dbReference>
<gene>
    <name evidence="7" type="ORF">QQX02_00610</name>
</gene>
<feature type="domain" description="Major facilitator superfamily (MFS) profile" evidence="6">
    <location>
        <begin position="23"/>
        <end position="418"/>
    </location>
</feature>
<feature type="transmembrane region" description="Helical" evidence="5">
    <location>
        <begin position="91"/>
        <end position="110"/>
    </location>
</feature>
<keyword evidence="3 5" id="KW-1133">Transmembrane helix</keyword>
<name>A0ABT8GDB1_9MICO</name>
<reference evidence="7" key="1">
    <citation type="submission" date="2023-06" db="EMBL/GenBank/DDBJ databases">
        <title>Egi l300058.</title>
        <authorList>
            <person name="Gao L."/>
            <person name="Fang B.-Z."/>
            <person name="Li W.-J."/>
        </authorList>
    </citation>
    <scope>NUCLEOTIDE SEQUENCE</scope>
    <source>
        <strain evidence="7">EGI L300058</strain>
    </source>
</reference>
<accession>A0ABT8GDB1</accession>
<feature type="transmembrane region" description="Helical" evidence="5">
    <location>
        <begin position="116"/>
        <end position="137"/>
    </location>
</feature>
<keyword evidence="8" id="KW-1185">Reference proteome</keyword>
<evidence type="ECO:0000256" key="5">
    <source>
        <dbReference type="SAM" id="Phobius"/>
    </source>
</evidence>
<feature type="transmembrane region" description="Helical" evidence="5">
    <location>
        <begin position="270"/>
        <end position="291"/>
    </location>
</feature>
<evidence type="ECO:0000313" key="8">
    <source>
        <dbReference type="Proteomes" id="UP001172708"/>
    </source>
</evidence>
<organism evidence="7 8">
    <name type="scientific">Demequina muriae</name>
    <dbReference type="NCBI Taxonomy" id="3051664"/>
    <lineage>
        <taxon>Bacteria</taxon>
        <taxon>Bacillati</taxon>
        <taxon>Actinomycetota</taxon>
        <taxon>Actinomycetes</taxon>
        <taxon>Micrococcales</taxon>
        <taxon>Demequinaceae</taxon>
        <taxon>Demequina</taxon>
    </lineage>
</organism>
<keyword evidence="4 5" id="KW-0472">Membrane</keyword>
<dbReference type="InterPro" id="IPR020846">
    <property type="entry name" value="MFS_dom"/>
</dbReference>
<feature type="transmembrane region" description="Helical" evidence="5">
    <location>
        <begin position="180"/>
        <end position="205"/>
    </location>
</feature>
<evidence type="ECO:0000256" key="2">
    <source>
        <dbReference type="ARBA" id="ARBA00022692"/>
    </source>
</evidence>
<evidence type="ECO:0000256" key="3">
    <source>
        <dbReference type="ARBA" id="ARBA00022989"/>
    </source>
</evidence>
<feature type="transmembrane region" description="Helical" evidence="5">
    <location>
        <begin position="26"/>
        <end position="49"/>
    </location>
</feature>
<proteinExistence type="predicted"/>
<dbReference type="InterPro" id="IPR036259">
    <property type="entry name" value="MFS_trans_sf"/>
</dbReference>
<dbReference type="SUPFAM" id="SSF103473">
    <property type="entry name" value="MFS general substrate transporter"/>
    <property type="match status" value="1"/>
</dbReference>
<dbReference type="Proteomes" id="UP001172708">
    <property type="component" value="Unassembled WGS sequence"/>
</dbReference>
<evidence type="ECO:0000313" key="7">
    <source>
        <dbReference type="EMBL" id="MDN4479422.1"/>
    </source>
</evidence>
<dbReference type="PANTHER" id="PTHR23534:SF1">
    <property type="entry name" value="MAJOR FACILITATOR SUPERFAMILY PROTEIN"/>
    <property type="match status" value="1"/>
</dbReference>
<protein>
    <submittedName>
        <fullName evidence="7">MFS transporter</fullName>
    </submittedName>
</protein>
<dbReference type="Gene3D" id="1.20.1250.20">
    <property type="entry name" value="MFS general substrate transporter like domains"/>
    <property type="match status" value="1"/>
</dbReference>
<feature type="transmembrane region" description="Helical" evidence="5">
    <location>
        <begin position="331"/>
        <end position="353"/>
    </location>
</feature>
<keyword evidence="2 5" id="KW-0812">Transmembrane</keyword>
<comment type="subcellular location">
    <subcellularLocation>
        <location evidence="1">Cell membrane</location>
        <topology evidence="1">Multi-pass membrane protein</topology>
    </subcellularLocation>
</comment>
<feature type="transmembrane region" description="Helical" evidence="5">
    <location>
        <begin position="149"/>
        <end position="168"/>
    </location>
</feature>
<comment type="caution">
    <text evidence="7">The sequence shown here is derived from an EMBL/GenBank/DDBJ whole genome shotgun (WGS) entry which is preliminary data.</text>
</comment>
<evidence type="ECO:0000256" key="4">
    <source>
        <dbReference type="ARBA" id="ARBA00023136"/>
    </source>
</evidence>
<dbReference type="PROSITE" id="PS50850">
    <property type="entry name" value="MFS"/>
    <property type="match status" value="1"/>
</dbReference>